<dbReference type="Proteomes" id="UP000001340">
    <property type="component" value="Unassembled WGS sequence"/>
</dbReference>
<dbReference type="AlphaFoldDB" id="A0A0E2D7Y8"/>
<evidence type="ECO:0000313" key="2">
    <source>
        <dbReference type="Proteomes" id="UP000001340"/>
    </source>
</evidence>
<proteinExistence type="predicted"/>
<gene>
    <name evidence="1" type="ORF">LEP1GSC105_4622</name>
</gene>
<dbReference type="EMBL" id="AHNR02000023">
    <property type="protein sequence ID" value="EKR56148.1"/>
    <property type="molecule type" value="Genomic_DNA"/>
</dbReference>
<accession>A0A0E2D7Y8</accession>
<name>A0A0E2D7Y8_LEPIR</name>
<organism evidence="1 2">
    <name type="scientific">Leptospira interrogans str. UI 12758</name>
    <dbReference type="NCBI Taxonomy" id="1049938"/>
    <lineage>
        <taxon>Bacteria</taxon>
        <taxon>Pseudomonadati</taxon>
        <taxon>Spirochaetota</taxon>
        <taxon>Spirochaetia</taxon>
        <taxon>Leptospirales</taxon>
        <taxon>Leptospiraceae</taxon>
        <taxon>Leptospira</taxon>
    </lineage>
</organism>
<protein>
    <submittedName>
        <fullName evidence="1">Uncharacterized protein</fullName>
    </submittedName>
</protein>
<reference evidence="1 2" key="1">
    <citation type="submission" date="2012-10" db="EMBL/GenBank/DDBJ databases">
        <authorList>
            <person name="Harkins D.M."/>
            <person name="Durkin A.S."/>
            <person name="Brinkac L.M."/>
            <person name="Haft D.H."/>
            <person name="Selengut J.D."/>
            <person name="Sanka R."/>
            <person name="DePew J."/>
            <person name="Purushe J."/>
            <person name="Chanthongthip A."/>
            <person name="Lattana O."/>
            <person name="Phetsouvanh R."/>
            <person name="Newton P.N."/>
            <person name="Vinetz J.M."/>
            <person name="Sutton G.G."/>
            <person name="Nierman W.C."/>
            <person name="Fouts D.E."/>
        </authorList>
    </citation>
    <scope>NUCLEOTIDE SEQUENCE [LARGE SCALE GENOMIC DNA]</scope>
    <source>
        <strain evidence="1 2">UI 12758</strain>
    </source>
</reference>
<comment type="caution">
    <text evidence="1">The sequence shown here is derived from an EMBL/GenBank/DDBJ whole genome shotgun (WGS) entry which is preliminary data.</text>
</comment>
<evidence type="ECO:0000313" key="1">
    <source>
        <dbReference type="EMBL" id="EKR56148.1"/>
    </source>
</evidence>
<sequence>MKLSVFIESTSKNFHKIKDNDPIKSRLANFHTNLTFKFGTCFIIFDQNSICE</sequence>